<dbReference type="Pfam" id="PF00728">
    <property type="entry name" value="Glyco_hydro_20"/>
    <property type="match status" value="1"/>
</dbReference>
<evidence type="ECO:0000313" key="6">
    <source>
        <dbReference type="EMBL" id="TQL79519.1"/>
    </source>
</evidence>
<dbReference type="SUPFAM" id="SSF51445">
    <property type="entry name" value="(Trans)glycosidases"/>
    <property type="match status" value="1"/>
</dbReference>
<dbReference type="Gene3D" id="3.30.379.10">
    <property type="entry name" value="Chitobiase/beta-hexosaminidase domain 2-like"/>
    <property type="match status" value="1"/>
</dbReference>
<dbReference type="RefSeq" id="WP_142044891.1">
    <property type="nucleotide sequence ID" value="NZ_JBHTGS010000002.1"/>
</dbReference>
<dbReference type="SUPFAM" id="SSF55545">
    <property type="entry name" value="beta-N-acetylhexosaminidase-like domain"/>
    <property type="match status" value="1"/>
</dbReference>
<proteinExistence type="inferred from homology"/>
<dbReference type="InterPro" id="IPR017853">
    <property type="entry name" value="GH"/>
</dbReference>
<evidence type="ECO:0000313" key="7">
    <source>
        <dbReference type="Proteomes" id="UP000317043"/>
    </source>
</evidence>
<dbReference type="PRINTS" id="PR00738">
    <property type="entry name" value="GLHYDRLASE20"/>
</dbReference>
<dbReference type="Proteomes" id="UP000317043">
    <property type="component" value="Unassembled WGS sequence"/>
</dbReference>
<organism evidence="6 7">
    <name type="scientific">Stackebrandtia endophytica</name>
    <dbReference type="NCBI Taxonomy" id="1496996"/>
    <lineage>
        <taxon>Bacteria</taxon>
        <taxon>Bacillati</taxon>
        <taxon>Actinomycetota</taxon>
        <taxon>Actinomycetes</taxon>
        <taxon>Glycomycetales</taxon>
        <taxon>Glycomycetaceae</taxon>
        <taxon>Stackebrandtia</taxon>
    </lineage>
</organism>
<dbReference type="Pfam" id="PF02838">
    <property type="entry name" value="Glyco_hydro_20b"/>
    <property type="match status" value="1"/>
</dbReference>
<dbReference type="InterPro" id="IPR025705">
    <property type="entry name" value="Beta_hexosaminidase_sua/sub"/>
</dbReference>
<evidence type="ECO:0000259" key="4">
    <source>
        <dbReference type="Pfam" id="PF00728"/>
    </source>
</evidence>
<dbReference type="Gene3D" id="3.20.20.80">
    <property type="entry name" value="Glycosidases"/>
    <property type="match status" value="1"/>
</dbReference>
<dbReference type="CDD" id="cd06565">
    <property type="entry name" value="GH20_GcnA-like"/>
    <property type="match status" value="1"/>
</dbReference>
<dbReference type="PANTHER" id="PTHR21040:SF8">
    <property type="entry name" value="BCDNA.GH04120"/>
    <property type="match status" value="1"/>
</dbReference>
<feature type="domain" description="Beta-hexosaminidase bacterial type N-terminal" evidence="5">
    <location>
        <begin position="27"/>
        <end position="86"/>
    </location>
</feature>
<dbReference type="InParanoid" id="A0A543B3V8"/>
<evidence type="ECO:0000256" key="1">
    <source>
        <dbReference type="ARBA" id="ARBA00006285"/>
    </source>
</evidence>
<evidence type="ECO:0000256" key="3">
    <source>
        <dbReference type="ARBA" id="ARBA00023295"/>
    </source>
</evidence>
<dbReference type="InterPro" id="IPR015883">
    <property type="entry name" value="Glyco_hydro_20_cat"/>
</dbReference>
<keyword evidence="3" id="KW-0326">Glycosidase</keyword>
<dbReference type="AlphaFoldDB" id="A0A543B3V8"/>
<dbReference type="InterPro" id="IPR038901">
    <property type="entry name" value="HEXDC-like"/>
</dbReference>
<feature type="domain" description="Glycoside hydrolase family 20 catalytic" evidence="4">
    <location>
        <begin position="89"/>
        <end position="290"/>
    </location>
</feature>
<dbReference type="PANTHER" id="PTHR21040">
    <property type="entry name" value="BCDNA.GH04120"/>
    <property type="match status" value="1"/>
</dbReference>
<dbReference type="GO" id="GO:0005975">
    <property type="term" value="P:carbohydrate metabolic process"/>
    <property type="evidence" value="ECO:0007669"/>
    <property type="project" value="InterPro"/>
</dbReference>
<gene>
    <name evidence="6" type="ORF">FB566_5128</name>
</gene>
<accession>A0A543B3V8</accession>
<dbReference type="InterPro" id="IPR015882">
    <property type="entry name" value="HEX_bac_N"/>
</dbReference>
<name>A0A543B3V8_9ACTN</name>
<sequence>MATTELILVPRPQRIDITGQGPTVDTPVQRLADPGLPDEGFDIEITDTTVTLRYADPAGARYGAALLEQIRQQSPAHWPRLTVSDWPDFPIRGYMLDISRGRVPTRDTLSRLLDLLDLVRINQFQLYTEHTFAYADHEEVWRDASPLSPDDVRWLDDRCADKGIELVANQNTFGHMEHWLKHPTYRHRAELPDGFELFGQHRSATTLEPTPENAEFALELVEELMPHFRSRRINIGCDETWELGRGASAEAVADHGRGPIYAEHLSRLLEPLLDKGYLVQFWGDIIAHHPELVPQLPTGATAVAWTYEAPREPVDWPEPVLARFREAGLDPATLTAGFEPTVSAFAAAGYPFWVAPGTSTWRSFIGRIDNAKANLVDAAEVGRRHGVEGYLITDWGDLGHMQPPSVSFPALTFGGAVSWSLDANRDLDLDEIVNRYVFEDATGRMGPVLDRLARVWSRSGLTTFNASPLFVSVTGARATVMGAPDVAGLSEIIADIDEALADIADAEPQCVDSRIVRDELIAAARLARHGALRLLADAGETVDRAELAADLAETVELHRAAWATRSRPGGIEVGLDLLDKLADEYR</sequence>
<comment type="caution">
    <text evidence="6">The sequence shown here is derived from an EMBL/GenBank/DDBJ whole genome shotgun (WGS) entry which is preliminary data.</text>
</comment>
<keyword evidence="2 6" id="KW-0378">Hydrolase</keyword>
<dbReference type="EMBL" id="VFOW01000001">
    <property type="protein sequence ID" value="TQL79519.1"/>
    <property type="molecule type" value="Genomic_DNA"/>
</dbReference>
<dbReference type="InterPro" id="IPR029018">
    <property type="entry name" value="Hex-like_dom2"/>
</dbReference>
<reference evidence="6 7" key="1">
    <citation type="submission" date="2019-06" db="EMBL/GenBank/DDBJ databases">
        <title>Sequencing the genomes of 1000 actinobacteria strains.</title>
        <authorList>
            <person name="Klenk H.-P."/>
        </authorList>
    </citation>
    <scope>NUCLEOTIDE SEQUENCE [LARGE SCALE GENOMIC DNA]</scope>
    <source>
        <strain evidence="6 7">DSM 45928</strain>
    </source>
</reference>
<keyword evidence="7" id="KW-1185">Reference proteome</keyword>
<comment type="similarity">
    <text evidence="1">Belongs to the glycosyl hydrolase 20 family.</text>
</comment>
<protein>
    <submittedName>
        <fullName evidence="6">Glycosyl hydrolase family 20</fullName>
    </submittedName>
</protein>
<dbReference type="OrthoDB" id="9763537at2"/>
<evidence type="ECO:0000259" key="5">
    <source>
        <dbReference type="Pfam" id="PF02838"/>
    </source>
</evidence>
<dbReference type="GO" id="GO:0004563">
    <property type="term" value="F:beta-N-acetylhexosaminidase activity"/>
    <property type="evidence" value="ECO:0007669"/>
    <property type="project" value="InterPro"/>
</dbReference>
<evidence type="ECO:0000256" key="2">
    <source>
        <dbReference type="ARBA" id="ARBA00022801"/>
    </source>
</evidence>